<reference evidence="2 3" key="1">
    <citation type="submission" date="2021-01" db="EMBL/GenBank/DDBJ databases">
        <title>Actinoplanes sp. nov. LDG1-01 isolated from lichen.</title>
        <authorList>
            <person name="Saeng-In P."/>
            <person name="Phongsopitanun W."/>
            <person name="Kanchanasin P."/>
            <person name="Yuki M."/>
            <person name="Kudo T."/>
            <person name="Ohkuma M."/>
            <person name="Tanasupawat S."/>
        </authorList>
    </citation>
    <scope>NUCLEOTIDE SEQUENCE [LARGE SCALE GENOMIC DNA]</scope>
    <source>
        <strain evidence="2 3">LDG1-01</strain>
    </source>
</reference>
<protein>
    <submittedName>
        <fullName evidence="2">DsbA family oxidoreductase</fullName>
    </submittedName>
</protein>
<sequence>MDIQVWSDVVCPWCYLGKRRLERAITHLGEPVSVTFRAFQLDPSPVPNGLPIKEALAAKFGDRERAEQMFAHVTSIAAADGLALDYDRAIAANTFDAHRLIAWAAGQGRQAEMLEALQRAHFTDGLDIGSRTVLAGVARSIGLDQTGTVGNYLASDAGTGAVNADLGEARELGITSVPFLMIDGKYAVQGAQESATLIEAFTEIARREAVDAGR</sequence>
<dbReference type="PANTHER" id="PTHR13887">
    <property type="entry name" value="GLUTATHIONE S-TRANSFERASE KAPPA"/>
    <property type="match status" value="1"/>
</dbReference>
<evidence type="ECO:0000259" key="1">
    <source>
        <dbReference type="Pfam" id="PF01323"/>
    </source>
</evidence>
<comment type="caution">
    <text evidence="2">The sequence shown here is derived from an EMBL/GenBank/DDBJ whole genome shotgun (WGS) entry which is preliminary data.</text>
</comment>
<organism evidence="2 3">
    <name type="scientific">Paractinoplanes lichenicola</name>
    <dbReference type="NCBI Taxonomy" id="2802976"/>
    <lineage>
        <taxon>Bacteria</taxon>
        <taxon>Bacillati</taxon>
        <taxon>Actinomycetota</taxon>
        <taxon>Actinomycetes</taxon>
        <taxon>Micromonosporales</taxon>
        <taxon>Micromonosporaceae</taxon>
        <taxon>Paractinoplanes</taxon>
    </lineage>
</organism>
<dbReference type="SUPFAM" id="SSF52833">
    <property type="entry name" value="Thioredoxin-like"/>
    <property type="match status" value="1"/>
</dbReference>
<dbReference type="CDD" id="cd03024">
    <property type="entry name" value="DsbA_FrnE"/>
    <property type="match status" value="1"/>
</dbReference>
<dbReference type="InterPro" id="IPR036249">
    <property type="entry name" value="Thioredoxin-like_sf"/>
</dbReference>
<dbReference type="RefSeq" id="WP_202997512.1">
    <property type="nucleotide sequence ID" value="NZ_JAENHO010000015.1"/>
</dbReference>
<feature type="domain" description="DSBA-like thioredoxin" evidence="1">
    <location>
        <begin position="3"/>
        <end position="200"/>
    </location>
</feature>
<dbReference type="Proteomes" id="UP000598996">
    <property type="component" value="Unassembled WGS sequence"/>
</dbReference>
<evidence type="ECO:0000313" key="3">
    <source>
        <dbReference type="Proteomes" id="UP000598996"/>
    </source>
</evidence>
<dbReference type="InterPro" id="IPR001853">
    <property type="entry name" value="DSBA-like_thioredoxin_dom"/>
</dbReference>
<dbReference type="Pfam" id="PF01323">
    <property type="entry name" value="DSBA"/>
    <property type="match status" value="1"/>
</dbReference>
<dbReference type="PANTHER" id="PTHR13887:SF41">
    <property type="entry name" value="THIOREDOXIN SUPERFAMILY PROTEIN"/>
    <property type="match status" value="1"/>
</dbReference>
<proteinExistence type="predicted"/>
<dbReference type="EMBL" id="JAENHO010000015">
    <property type="protein sequence ID" value="MBL7260802.1"/>
    <property type="molecule type" value="Genomic_DNA"/>
</dbReference>
<keyword evidence="3" id="KW-1185">Reference proteome</keyword>
<gene>
    <name evidence="2" type="ORF">JKJ07_41590</name>
</gene>
<dbReference type="Gene3D" id="3.40.30.10">
    <property type="entry name" value="Glutaredoxin"/>
    <property type="match status" value="1"/>
</dbReference>
<accession>A0ABS1W277</accession>
<name>A0ABS1W277_9ACTN</name>
<evidence type="ECO:0000313" key="2">
    <source>
        <dbReference type="EMBL" id="MBL7260802.1"/>
    </source>
</evidence>